<reference evidence="2 3" key="1">
    <citation type="submission" date="2016-06" db="EMBL/GenBank/DDBJ databases">
        <title>Draft genome of Haemophilus haemolyticus CCUG 24149.</title>
        <authorList>
            <person name="Engstrom-Jakobsson H."/>
            <person name="Salva-Serra F."/>
            <person name="Thorell K."/>
            <person name="Gonzales-Siles L."/>
            <person name="Karlsson R."/>
            <person name="Boulund F."/>
            <person name="Engstrand L."/>
            <person name="Kristiansson E."/>
            <person name="Moore E."/>
        </authorList>
    </citation>
    <scope>NUCLEOTIDE SEQUENCE [LARGE SCALE GENOMIC DNA]</scope>
    <source>
        <strain evidence="2 3">CCUG 24149</strain>
    </source>
</reference>
<accession>A0A1B8PFH1</accession>
<dbReference type="Pfam" id="PF10063">
    <property type="entry name" value="DUF2301"/>
    <property type="match status" value="1"/>
</dbReference>
<feature type="transmembrane region" description="Helical" evidence="1">
    <location>
        <begin position="41"/>
        <end position="61"/>
    </location>
</feature>
<evidence type="ECO:0008006" key="4">
    <source>
        <dbReference type="Google" id="ProtNLM"/>
    </source>
</evidence>
<dbReference type="RefSeq" id="WP_065246083.1">
    <property type="nucleotide sequence ID" value="NZ_LZDL01000008.1"/>
</dbReference>
<organism evidence="2 3">
    <name type="scientific">Haemophilus haemolyticus</name>
    <dbReference type="NCBI Taxonomy" id="726"/>
    <lineage>
        <taxon>Bacteria</taxon>
        <taxon>Pseudomonadati</taxon>
        <taxon>Pseudomonadota</taxon>
        <taxon>Gammaproteobacteria</taxon>
        <taxon>Pasteurellales</taxon>
        <taxon>Pasteurellaceae</taxon>
        <taxon>Haemophilus</taxon>
    </lineage>
</organism>
<evidence type="ECO:0000313" key="3">
    <source>
        <dbReference type="Proteomes" id="UP000092611"/>
    </source>
</evidence>
<keyword evidence="1" id="KW-1133">Transmembrane helix</keyword>
<sequence length="168" mass="19202">MADPHIKSPMDFLDNLTVIIYRSGFVIAALSILAMSWYPDLSLIFILIAATCCASSLHIYLKSFRLFFQFATWIGLLFYINHYPVLALGGALLTLGGLCFKEYFCFRVPLLNLQPIFVACLWFSWVLNNLIALRIFSIISGVLLLVLAIQKWRMPLHFDIGDKTKYQI</sequence>
<gene>
    <name evidence="2" type="ORF">A9Z62_08240</name>
</gene>
<keyword evidence="1" id="KW-0812">Transmembrane</keyword>
<dbReference type="EMBL" id="LZDL01000008">
    <property type="protein sequence ID" value="OBX47497.1"/>
    <property type="molecule type" value="Genomic_DNA"/>
</dbReference>
<proteinExistence type="predicted"/>
<evidence type="ECO:0000256" key="1">
    <source>
        <dbReference type="SAM" id="Phobius"/>
    </source>
</evidence>
<feature type="transmembrane region" description="Helical" evidence="1">
    <location>
        <begin position="104"/>
        <end position="125"/>
    </location>
</feature>
<dbReference type="InterPro" id="IPR019275">
    <property type="entry name" value="DUF2301"/>
</dbReference>
<comment type="caution">
    <text evidence="2">The sequence shown here is derived from an EMBL/GenBank/DDBJ whole genome shotgun (WGS) entry which is preliminary data.</text>
</comment>
<feature type="transmembrane region" description="Helical" evidence="1">
    <location>
        <begin position="67"/>
        <end position="92"/>
    </location>
</feature>
<feature type="transmembrane region" description="Helical" evidence="1">
    <location>
        <begin position="12"/>
        <end position="34"/>
    </location>
</feature>
<dbReference type="Proteomes" id="UP000092611">
    <property type="component" value="Unassembled WGS sequence"/>
</dbReference>
<feature type="transmembrane region" description="Helical" evidence="1">
    <location>
        <begin position="131"/>
        <end position="149"/>
    </location>
</feature>
<dbReference type="AlphaFoldDB" id="A0A1B8PFH1"/>
<protein>
    <recommendedName>
        <fullName evidence="4">Integral membrane protein</fullName>
    </recommendedName>
</protein>
<keyword evidence="1" id="KW-0472">Membrane</keyword>
<evidence type="ECO:0000313" key="2">
    <source>
        <dbReference type="EMBL" id="OBX47497.1"/>
    </source>
</evidence>
<name>A0A1B8PFH1_HAEHA</name>
<dbReference type="OrthoDB" id="8447652at2"/>